<proteinExistence type="predicted"/>
<comment type="caution">
    <text evidence="1">The sequence shown here is derived from an EMBL/GenBank/DDBJ whole genome shotgun (WGS) entry which is preliminary data.</text>
</comment>
<reference evidence="1 2" key="2">
    <citation type="journal article" date="2022" name="Mol. Ecol. Resour.">
        <title>The genomes of chicory, endive, great burdock and yacon provide insights into Asteraceae paleo-polyploidization history and plant inulin production.</title>
        <authorList>
            <person name="Fan W."/>
            <person name="Wang S."/>
            <person name="Wang H."/>
            <person name="Wang A."/>
            <person name="Jiang F."/>
            <person name="Liu H."/>
            <person name="Zhao H."/>
            <person name="Xu D."/>
            <person name="Zhang Y."/>
        </authorList>
    </citation>
    <scope>NUCLEOTIDE SEQUENCE [LARGE SCALE GENOMIC DNA]</scope>
    <source>
        <strain evidence="2">cv. Niubang</strain>
    </source>
</reference>
<organism evidence="1 2">
    <name type="scientific">Arctium lappa</name>
    <name type="common">Greater burdock</name>
    <name type="synonym">Lappa major</name>
    <dbReference type="NCBI Taxonomy" id="4217"/>
    <lineage>
        <taxon>Eukaryota</taxon>
        <taxon>Viridiplantae</taxon>
        <taxon>Streptophyta</taxon>
        <taxon>Embryophyta</taxon>
        <taxon>Tracheophyta</taxon>
        <taxon>Spermatophyta</taxon>
        <taxon>Magnoliopsida</taxon>
        <taxon>eudicotyledons</taxon>
        <taxon>Gunneridae</taxon>
        <taxon>Pentapetalae</taxon>
        <taxon>asterids</taxon>
        <taxon>campanulids</taxon>
        <taxon>Asterales</taxon>
        <taxon>Asteraceae</taxon>
        <taxon>Carduoideae</taxon>
        <taxon>Cardueae</taxon>
        <taxon>Arctiinae</taxon>
        <taxon>Arctium</taxon>
    </lineage>
</organism>
<evidence type="ECO:0000313" key="2">
    <source>
        <dbReference type="Proteomes" id="UP001055879"/>
    </source>
</evidence>
<keyword evidence="2" id="KW-1185">Reference proteome</keyword>
<dbReference type="Proteomes" id="UP001055879">
    <property type="component" value="Linkage Group LG10"/>
</dbReference>
<protein>
    <submittedName>
        <fullName evidence="1">Uncharacterized protein</fullName>
    </submittedName>
</protein>
<dbReference type="EMBL" id="CM042056">
    <property type="protein sequence ID" value="KAI3696576.1"/>
    <property type="molecule type" value="Genomic_DNA"/>
</dbReference>
<accession>A0ACB8ZFR6</accession>
<name>A0ACB8ZFR6_ARCLA</name>
<sequence length="175" mass="19052">MRSLVKNPFLLTFLPLLIFLLSNTFASADLINRICELTNDPSLCSNSFRSDPRSTNANLTILGRISIKNAQKSAKVAKKLIHKASKSGNYTECLSIYDDAISNLKKCKKAFKSHDYGQLSTLVSGAMTDASMCDGSFGRGVQGPPQLKFASIKLQVLCNIILVISNVLSGITTFK</sequence>
<reference evidence="2" key="1">
    <citation type="journal article" date="2022" name="Mol. Ecol. Resour.">
        <title>The genomes of chicory, endive, great burdock and yacon provide insights into Asteraceae palaeo-polyploidization history and plant inulin production.</title>
        <authorList>
            <person name="Fan W."/>
            <person name="Wang S."/>
            <person name="Wang H."/>
            <person name="Wang A."/>
            <person name="Jiang F."/>
            <person name="Liu H."/>
            <person name="Zhao H."/>
            <person name="Xu D."/>
            <person name="Zhang Y."/>
        </authorList>
    </citation>
    <scope>NUCLEOTIDE SEQUENCE [LARGE SCALE GENOMIC DNA]</scope>
    <source>
        <strain evidence="2">cv. Niubang</strain>
    </source>
</reference>
<evidence type="ECO:0000313" key="1">
    <source>
        <dbReference type="EMBL" id="KAI3696576.1"/>
    </source>
</evidence>
<gene>
    <name evidence="1" type="ORF">L6452_28960</name>
</gene>